<evidence type="ECO:0000313" key="5">
    <source>
        <dbReference type="Proteomes" id="UP000503540"/>
    </source>
</evidence>
<dbReference type="KEGG" id="nah:F5544_16245"/>
<dbReference type="GO" id="GO:0016757">
    <property type="term" value="F:glycosyltransferase activity"/>
    <property type="evidence" value="ECO:0007669"/>
    <property type="project" value="UniProtKB-KW"/>
</dbReference>
<keyword evidence="5" id="KW-1185">Reference proteome</keyword>
<reference evidence="4 5" key="1">
    <citation type="journal article" date="2019" name="ACS Chem. Biol.">
        <title>Identification and Mobilization of a Cryptic Antibiotic Biosynthesis Gene Locus from a Human-Pathogenic Nocardia Isolate.</title>
        <authorList>
            <person name="Herisse M."/>
            <person name="Ishida K."/>
            <person name="Porter J.L."/>
            <person name="Howden B."/>
            <person name="Hertweck C."/>
            <person name="Stinear T.P."/>
            <person name="Pidot S.J."/>
        </authorList>
    </citation>
    <scope>NUCLEOTIDE SEQUENCE [LARGE SCALE GENOMIC DNA]</scope>
    <source>
        <strain evidence="4 5">AUSMDU00012717</strain>
    </source>
</reference>
<dbReference type="InterPro" id="IPR028098">
    <property type="entry name" value="Glyco_trans_4-like_N"/>
</dbReference>
<organism evidence="4 5">
    <name type="scientific">Nocardia arthritidis</name>
    <dbReference type="NCBI Taxonomy" id="228602"/>
    <lineage>
        <taxon>Bacteria</taxon>
        <taxon>Bacillati</taxon>
        <taxon>Actinomycetota</taxon>
        <taxon>Actinomycetes</taxon>
        <taxon>Mycobacteriales</taxon>
        <taxon>Nocardiaceae</taxon>
        <taxon>Nocardia</taxon>
    </lineage>
</organism>
<dbReference type="EMBL" id="CP046172">
    <property type="protein sequence ID" value="QIS11128.1"/>
    <property type="molecule type" value="Genomic_DNA"/>
</dbReference>
<dbReference type="PANTHER" id="PTHR12526">
    <property type="entry name" value="GLYCOSYLTRANSFERASE"/>
    <property type="match status" value="1"/>
</dbReference>
<dbReference type="PANTHER" id="PTHR12526:SF595">
    <property type="entry name" value="BLL5217 PROTEIN"/>
    <property type="match status" value="1"/>
</dbReference>
<evidence type="ECO:0000313" key="4">
    <source>
        <dbReference type="EMBL" id="QIS11128.1"/>
    </source>
</evidence>
<keyword evidence="2 4" id="KW-0808">Transferase</keyword>
<evidence type="ECO:0000256" key="1">
    <source>
        <dbReference type="ARBA" id="ARBA00022676"/>
    </source>
</evidence>
<dbReference type="CDD" id="cd03802">
    <property type="entry name" value="GT4_AviGT4-like"/>
    <property type="match status" value="1"/>
</dbReference>
<dbReference type="Pfam" id="PF13439">
    <property type="entry name" value="Glyco_transf_4"/>
    <property type="match status" value="1"/>
</dbReference>
<evidence type="ECO:0000259" key="3">
    <source>
        <dbReference type="Pfam" id="PF13439"/>
    </source>
</evidence>
<name>A0A6G9YD77_9NOCA</name>
<keyword evidence="1" id="KW-0328">Glycosyltransferase</keyword>
<dbReference type="Proteomes" id="UP000503540">
    <property type="component" value="Chromosome"/>
</dbReference>
<proteinExistence type="predicted"/>
<dbReference type="AlphaFoldDB" id="A0A6G9YD77"/>
<evidence type="ECO:0000256" key="2">
    <source>
        <dbReference type="ARBA" id="ARBA00022679"/>
    </source>
</evidence>
<protein>
    <submittedName>
        <fullName evidence="4">Glycosyltransferase</fullName>
    </submittedName>
</protein>
<dbReference type="Gene3D" id="3.40.50.2000">
    <property type="entry name" value="Glycogen Phosphorylase B"/>
    <property type="match status" value="2"/>
</dbReference>
<feature type="domain" description="Glycosyltransferase subfamily 4-like N-terminal" evidence="3">
    <location>
        <begin position="35"/>
        <end position="175"/>
    </location>
</feature>
<accession>A0A6G9YD77</accession>
<gene>
    <name evidence="4" type="ORF">F5544_16245</name>
</gene>
<dbReference type="Pfam" id="PF13692">
    <property type="entry name" value="Glyco_trans_1_4"/>
    <property type="match status" value="1"/>
</dbReference>
<dbReference type="SUPFAM" id="SSF53756">
    <property type="entry name" value="UDP-Glycosyltransferase/glycogen phosphorylase"/>
    <property type="match status" value="1"/>
</dbReference>
<sequence>MGPSECGFGGRRRRATPMRIGLIVPPWVPVPPPAYGGTEAVVGNLAEGLKTLGHDVHLFTVGDSTCPVHRYHIFDHPTAQIGVGEAELMHVLAAYDALADMDIIHDHTSLGPFIGAGADGPPVVVTNHGPFTPMRQELFRSMARTAHIIAISESQRQAAGTVPISAVIHHGIDLNAYKYGPGGGGYLVFVGRMNPEKGVHRAVQVARLARRKLVLITKIREPAERAYYTERVRPLMGPDDPEPRELPLEPRVEVVRHADALINPIEWPEPFGLVMAESLACGTPILAFPNGAAPEIVEHGRTGFLCRDADAMVDALDQVHLLDRRDCRDAAERRFGRLRMARDHERLYRTILTGERTSRAVEPAPVS</sequence>